<organism evidence="12 13">
    <name type="scientific">Rhizopus stolonifer</name>
    <name type="common">Rhizopus nigricans</name>
    <dbReference type="NCBI Taxonomy" id="4846"/>
    <lineage>
        <taxon>Eukaryota</taxon>
        <taxon>Fungi</taxon>
        <taxon>Fungi incertae sedis</taxon>
        <taxon>Mucoromycota</taxon>
        <taxon>Mucoromycotina</taxon>
        <taxon>Mucoromycetes</taxon>
        <taxon>Mucorales</taxon>
        <taxon>Mucorineae</taxon>
        <taxon>Rhizopodaceae</taxon>
        <taxon>Rhizopus</taxon>
    </lineage>
</organism>
<evidence type="ECO:0000256" key="10">
    <source>
        <dbReference type="ARBA" id="ARBA00023180"/>
    </source>
</evidence>
<evidence type="ECO:0000313" key="12">
    <source>
        <dbReference type="EMBL" id="RCI02217.1"/>
    </source>
</evidence>
<feature type="transmembrane region" description="Helical" evidence="11">
    <location>
        <begin position="570"/>
        <end position="594"/>
    </location>
</feature>
<evidence type="ECO:0000256" key="7">
    <source>
        <dbReference type="ARBA" id="ARBA00022824"/>
    </source>
</evidence>
<dbReference type="CDD" id="cd16023">
    <property type="entry name" value="GPI_EPT_3"/>
    <property type="match status" value="1"/>
</dbReference>
<evidence type="ECO:0000256" key="4">
    <source>
        <dbReference type="ARBA" id="ARBA00022502"/>
    </source>
</evidence>
<dbReference type="InterPro" id="IPR039524">
    <property type="entry name" value="PIGO/GPI13"/>
</dbReference>
<comment type="subcellular location">
    <subcellularLocation>
        <location evidence="1">Endoplasmic reticulum membrane</location>
        <topology evidence="1">Multi-pass membrane protein</topology>
    </subcellularLocation>
</comment>
<keyword evidence="9 11" id="KW-0472">Membrane</keyword>
<dbReference type="AlphaFoldDB" id="A0A367KJ65"/>
<keyword evidence="8 11" id="KW-1133">Transmembrane helix</keyword>
<reference evidence="12 13" key="1">
    <citation type="journal article" date="2018" name="G3 (Bethesda)">
        <title>Phylogenetic and Phylogenomic Definition of Rhizopus Species.</title>
        <authorList>
            <person name="Gryganskyi A.P."/>
            <person name="Golan J."/>
            <person name="Dolatabadi S."/>
            <person name="Mondo S."/>
            <person name="Robb S."/>
            <person name="Idnurm A."/>
            <person name="Muszewska A."/>
            <person name="Steczkiewicz K."/>
            <person name="Masonjones S."/>
            <person name="Liao H.L."/>
            <person name="Gajdeczka M.T."/>
            <person name="Anike F."/>
            <person name="Vuek A."/>
            <person name="Anishchenko I.M."/>
            <person name="Voigt K."/>
            <person name="de Hoog G.S."/>
            <person name="Smith M.E."/>
            <person name="Heitman J."/>
            <person name="Vilgalys R."/>
            <person name="Stajich J.E."/>
        </authorList>
    </citation>
    <scope>NUCLEOTIDE SEQUENCE [LARGE SCALE GENOMIC DNA]</scope>
    <source>
        <strain evidence="12 13">LSU 92-RS-03</strain>
    </source>
</reference>
<accession>A0A367KJ65</accession>
<dbReference type="PANTHER" id="PTHR23071:SF1">
    <property type="entry name" value="GPI ETHANOLAMINE PHOSPHATE TRANSFERASE 3"/>
    <property type="match status" value="1"/>
</dbReference>
<dbReference type="Gene3D" id="3.40.720.10">
    <property type="entry name" value="Alkaline Phosphatase, subunit A"/>
    <property type="match status" value="1"/>
</dbReference>
<feature type="transmembrane region" description="Helical" evidence="11">
    <location>
        <begin position="727"/>
        <end position="745"/>
    </location>
</feature>
<sequence>MALLSIFPTNLMRLCCVPSLGTLFILITCIQIFGTYIFLKGFLLTRTTFEERGHSRTPWDRFPLSAPSSHQLPIIHPGPPFRRAILVVIDALRFDFATSHDNNDRHYLNKLPVIQHLMDKHSQSSLLYQFRADPPTTTMQRIKGLMTGSLPTFIDAGSNFASSAVQEDHLLHHIKNRYKSIYFMGDDTWVRLYPEVFDSQRTFESDSFKMLDLDSVDNDILSHLWPVVEDKENDWNLTIAHFLGVDHCGHTHGPSHPNMARKLSQMNDVIKRLLSQVDKDTLLVVMGDHGMSPEGDHGGESLEELMSTLFIHSQRPLVQPDAYYQQLSTRIHDARSKRLGYDLQSISERLDYDASRYPVVAQIHLVPTLAYLLQVPIPFGNLGAILPDVLVPEEIMDNKIRSLIYMIGQFRTNALQVYDYLTYYSQTTQQLDFSPELLEPIVQKIYTADGLLHDLASQSLFIESVSNSSDLSADQLEGFQAQLEHILLCYDAFLTSTLQYCESIWAHFDAGSMMLGILLLGLGLCLSVWLMISVYQAKFSPALLLIPLFTVSAAAMLYSPLFEKMTTADWIGVLLLTSVGIVLWSVFGQCVLLFDKTLVLLIGLIQSLTLGSNSYVVWEDNGTHYILSTLVIIWIIQQGSRASALTELIRSVQAPLLFLIVVRLSSMVGQCREEQFPYCQYTPDVLSFDGQLQTFFSVAFIIVVSGLVVYLSVFLKHKLSDKVLVRRVYELSCTVVILRIGQDMYQNTHEASRIIPKVVSQWIDVYLPRLVYILCLFCTLYVLYRKSYISSQKSWSILFIWSATLAMLQRPLSSLIILGSTWAISLLDGDPSNLLLRLTILQYYGHHLFFATGHQATFTSLPWKAAFVGFDQMNYYGGMVLVTLSTFAGYLISWLGWPILSQTLSKNEARQPLYLLMLMQTIPTFMCAIFVFVLRRHLMTWKIFAPRFLFQTLLNIGAHMAAILLERRL</sequence>
<keyword evidence="10" id="KW-0325">Glycoprotein</keyword>
<evidence type="ECO:0000256" key="1">
    <source>
        <dbReference type="ARBA" id="ARBA00004477"/>
    </source>
</evidence>
<dbReference type="EMBL" id="PJQM01001484">
    <property type="protein sequence ID" value="RCI02217.1"/>
    <property type="molecule type" value="Genomic_DNA"/>
</dbReference>
<keyword evidence="6 11" id="KW-0812">Transmembrane</keyword>
<evidence type="ECO:0000256" key="8">
    <source>
        <dbReference type="ARBA" id="ARBA00022989"/>
    </source>
</evidence>
<keyword evidence="7" id="KW-0256">Endoplasmic reticulum</keyword>
<proteinExistence type="inferred from homology"/>
<feature type="transmembrane region" description="Helical" evidence="11">
    <location>
        <begin position="538"/>
        <end position="558"/>
    </location>
</feature>
<evidence type="ECO:0000256" key="11">
    <source>
        <dbReference type="SAM" id="Phobius"/>
    </source>
</evidence>
<dbReference type="GO" id="GO:0006506">
    <property type="term" value="P:GPI anchor biosynthetic process"/>
    <property type="evidence" value="ECO:0007669"/>
    <property type="project" value="UniProtKB-UniPathway"/>
</dbReference>
<evidence type="ECO:0000256" key="9">
    <source>
        <dbReference type="ARBA" id="ARBA00023136"/>
    </source>
</evidence>
<dbReference type="Proteomes" id="UP000253551">
    <property type="component" value="Unassembled WGS sequence"/>
</dbReference>
<dbReference type="InterPro" id="IPR037675">
    <property type="entry name" value="PIG-O_N"/>
</dbReference>
<comment type="pathway">
    <text evidence="2">Glycolipid biosynthesis; glycosylphosphatidylinositol-anchor biosynthesis.</text>
</comment>
<feature type="transmembrane region" description="Helical" evidence="11">
    <location>
        <begin position="695"/>
        <end position="715"/>
    </location>
</feature>
<comment type="similarity">
    <text evidence="3">Belongs to the PIGG/PIGN/PIGO family. PIGO subfamily.</text>
</comment>
<protein>
    <submittedName>
        <fullName evidence="12">Uncharacterized protein</fullName>
    </submittedName>
</protein>
<feature type="transmembrane region" description="Helical" evidence="11">
    <location>
        <begin position="875"/>
        <end position="893"/>
    </location>
</feature>
<dbReference type="GO" id="GO:0005789">
    <property type="term" value="C:endoplasmic reticulum membrane"/>
    <property type="evidence" value="ECO:0007669"/>
    <property type="project" value="UniProtKB-SubCell"/>
</dbReference>
<dbReference type="InterPro" id="IPR017850">
    <property type="entry name" value="Alkaline_phosphatase_core_sf"/>
</dbReference>
<dbReference type="OrthoDB" id="272139at2759"/>
<dbReference type="UniPathway" id="UPA00196"/>
<evidence type="ECO:0000256" key="5">
    <source>
        <dbReference type="ARBA" id="ARBA00022679"/>
    </source>
</evidence>
<feature type="transmembrane region" description="Helical" evidence="11">
    <location>
        <begin position="913"/>
        <end position="934"/>
    </location>
</feature>
<keyword evidence="13" id="KW-1185">Reference proteome</keyword>
<feature type="transmembrane region" description="Helical" evidence="11">
    <location>
        <begin position="946"/>
        <end position="965"/>
    </location>
</feature>
<dbReference type="InterPro" id="IPR002591">
    <property type="entry name" value="Phosphodiest/P_Trfase"/>
</dbReference>
<dbReference type="PANTHER" id="PTHR23071">
    <property type="entry name" value="PHOSPHATIDYLINOSITOL GLYCAN"/>
    <property type="match status" value="1"/>
</dbReference>
<dbReference type="Pfam" id="PF01663">
    <property type="entry name" value="Phosphodiest"/>
    <property type="match status" value="1"/>
</dbReference>
<keyword evidence="5" id="KW-0808">Transferase</keyword>
<evidence type="ECO:0000313" key="13">
    <source>
        <dbReference type="Proteomes" id="UP000253551"/>
    </source>
</evidence>
<feature type="transmembrane region" description="Helical" evidence="11">
    <location>
        <begin position="513"/>
        <end position="532"/>
    </location>
</feature>
<evidence type="ECO:0000256" key="6">
    <source>
        <dbReference type="ARBA" id="ARBA00022692"/>
    </source>
</evidence>
<evidence type="ECO:0000256" key="3">
    <source>
        <dbReference type="ARBA" id="ARBA00008695"/>
    </source>
</evidence>
<dbReference type="STRING" id="4846.A0A367KJ65"/>
<comment type="caution">
    <text evidence="12">The sequence shown here is derived from an EMBL/GenBank/DDBJ whole genome shotgun (WGS) entry which is preliminary data.</text>
</comment>
<evidence type="ECO:0000256" key="2">
    <source>
        <dbReference type="ARBA" id="ARBA00004687"/>
    </source>
</evidence>
<dbReference type="SUPFAM" id="SSF53649">
    <property type="entry name" value="Alkaline phosphatase-like"/>
    <property type="match status" value="1"/>
</dbReference>
<feature type="transmembrane region" description="Helical" evidence="11">
    <location>
        <begin position="765"/>
        <end position="784"/>
    </location>
</feature>
<dbReference type="GO" id="GO:0051377">
    <property type="term" value="F:mannose-ethanolamine phosphotransferase activity"/>
    <property type="evidence" value="ECO:0007669"/>
    <property type="project" value="InterPro"/>
</dbReference>
<keyword evidence="4" id="KW-0337">GPI-anchor biosynthesis</keyword>
<name>A0A367KJ65_RHIST</name>
<feature type="transmembrane region" description="Helical" evidence="11">
    <location>
        <begin position="20"/>
        <end position="39"/>
    </location>
</feature>
<gene>
    <name evidence="12" type="ORF">CU098_006391</name>
</gene>